<sequence>MARLSRTWRFILGGIVGLLLLLLLILAAFPWGVLRDRVSVRLAERFKSDVSIGTIDRVELLSFSPTLIVRDLTIAQPAWAGKGDLVHLDRIDFRFRVLPLLRGNFDLTALAVDGGRVAMVRSKDGRKNWAPEQRGDKGSASAITSLTVRGVVIDYRDAVQNRRFAVTVASDERGFRASGDGAIDDRPVTVALAGPTIRGDAAWPFTARVAGPTITLDAKGTMASPLNTRQMTVDLTARANNLKTLDALIEAGLFGTQPIDLTARVRHDDPTWVVERLSGTIGGSRLTAANATVTRDGDRTGIDGRLHFATLSFTDLETDEGRARAAAIERRIGPRVVPGTRINLAKMSNLGGKLAIRVDRLRDMPALRSLDTVLAIDQSRLTVAPITVRLAQGKITGQVVVDQRDRKTPRATFDLRLADSRISTFAGGAPVDAPLRARVRLTGSGDTIRDAVGRSNGTIGFAATGGTLPAKMASLLGADVARGILTDDDAQARLRCLGLRLNVSNGLGRIDPLLIDTSRAQTRGQGVVRLSDETLSIALTGTPKQRTLLHLDRPVRITGRVQAPDIHVPPGVKSAGGILRMLGRAIGGDDGPRAGNADCTALVGRVLG</sequence>
<comment type="caution">
    <text evidence="2">The sequence shown here is derived from an EMBL/GenBank/DDBJ whole genome shotgun (WGS) entry which is preliminary data.</text>
</comment>
<accession>A0A2W4YTX8</accession>
<feature type="domain" description="AsmA" evidence="1">
    <location>
        <begin position="15"/>
        <end position="141"/>
    </location>
</feature>
<dbReference type="Pfam" id="PF05170">
    <property type="entry name" value="AsmA"/>
    <property type="match status" value="1"/>
</dbReference>
<name>A0A2W4YTX8_9SPHN</name>
<evidence type="ECO:0000259" key="1">
    <source>
        <dbReference type="Pfam" id="PF05170"/>
    </source>
</evidence>
<evidence type="ECO:0000313" key="2">
    <source>
        <dbReference type="EMBL" id="PZO73154.1"/>
    </source>
</evidence>
<dbReference type="InterPro" id="IPR007844">
    <property type="entry name" value="AsmA"/>
</dbReference>
<evidence type="ECO:0000313" key="3">
    <source>
        <dbReference type="Proteomes" id="UP000248614"/>
    </source>
</evidence>
<dbReference type="Proteomes" id="UP000248614">
    <property type="component" value="Unassembled WGS sequence"/>
</dbReference>
<dbReference type="AlphaFoldDB" id="A0A2W4YTX8"/>
<dbReference type="GO" id="GO:0005886">
    <property type="term" value="C:plasma membrane"/>
    <property type="evidence" value="ECO:0007669"/>
    <property type="project" value="TreeGrafter"/>
</dbReference>
<dbReference type="EMBL" id="QFNF01000058">
    <property type="protein sequence ID" value="PZO73154.1"/>
    <property type="molecule type" value="Genomic_DNA"/>
</dbReference>
<dbReference type="InterPro" id="IPR052894">
    <property type="entry name" value="AsmA-related"/>
</dbReference>
<protein>
    <submittedName>
        <fullName evidence="2">AsmA family protein</fullName>
    </submittedName>
</protein>
<dbReference type="GO" id="GO:0090313">
    <property type="term" value="P:regulation of protein targeting to membrane"/>
    <property type="evidence" value="ECO:0007669"/>
    <property type="project" value="TreeGrafter"/>
</dbReference>
<gene>
    <name evidence="2" type="ORF">DI632_14925</name>
</gene>
<organism evidence="2 3">
    <name type="scientific">Sphingomonas hengshuiensis</name>
    <dbReference type="NCBI Taxonomy" id="1609977"/>
    <lineage>
        <taxon>Bacteria</taxon>
        <taxon>Pseudomonadati</taxon>
        <taxon>Pseudomonadota</taxon>
        <taxon>Alphaproteobacteria</taxon>
        <taxon>Sphingomonadales</taxon>
        <taxon>Sphingomonadaceae</taxon>
        <taxon>Sphingomonas</taxon>
    </lineage>
</organism>
<proteinExistence type="predicted"/>
<reference evidence="2 3" key="1">
    <citation type="submission" date="2017-08" db="EMBL/GenBank/DDBJ databases">
        <title>Infants hospitalized years apart are colonized by the same room-sourced microbial strains.</title>
        <authorList>
            <person name="Brooks B."/>
            <person name="Olm M.R."/>
            <person name="Firek B.A."/>
            <person name="Baker R."/>
            <person name="Thomas B.C."/>
            <person name="Morowitz M.J."/>
            <person name="Banfield J.F."/>
        </authorList>
    </citation>
    <scope>NUCLEOTIDE SEQUENCE [LARGE SCALE GENOMIC DNA]</scope>
    <source>
        <strain evidence="2">S2_018_000_R3_110</strain>
    </source>
</reference>
<dbReference type="PANTHER" id="PTHR30441">
    <property type="entry name" value="DUF748 DOMAIN-CONTAINING PROTEIN"/>
    <property type="match status" value="1"/>
</dbReference>
<dbReference type="PANTHER" id="PTHR30441:SF4">
    <property type="entry name" value="PROTEIN ASMA"/>
    <property type="match status" value="1"/>
</dbReference>